<name>A0A6P2CLM4_9NOCA</name>
<reference evidence="8 9" key="1">
    <citation type="submission" date="2018-07" db="EMBL/GenBank/DDBJ databases">
        <title>Genome sequence of Rhodococcus rhodnii ATCC 35071 from Rhodnius prolixus.</title>
        <authorList>
            <person name="Patel V."/>
            <person name="Vogel K.J."/>
        </authorList>
    </citation>
    <scope>NUCLEOTIDE SEQUENCE [LARGE SCALE GENOMIC DNA]</scope>
    <source>
        <strain evidence="8 9">ATCC 35071</strain>
    </source>
</reference>
<dbReference type="GO" id="GO:0000287">
    <property type="term" value="F:magnesium ion binding"/>
    <property type="evidence" value="ECO:0007669"/>
    <property type="project" value="UniProtKB-UniRule"/>
</dbReference>
<dbReference type="CDD" id="cd24010">
    <property type="entry name" value="ASKHA_NBD_AcK_PK"/>
    <property type="match status" value="1"/>
</dbReference>
<dbReference type="Pfam" id="PF00871">
    <property type="entry name" value="Acetate_kinase"/>
    <property type="match status" value="1"/>
</dbReference>
<evidence type="ECO:0000256" key="4">
    <source>
        <dbReference type="ARBA" id="ARBA00022777"/>
    </source>
</evidence>
<comment type="similarity">
    <text evidence="1 6 7">Belongs to the acetokinase family.</text>
</comment>
<evidence type="ECO:0000313" key="9">
    <source>
        <dbReference type="Proteomes" id="UP000471120"/>
    </source>
</evidence>
<keyword evidence="4 6" id="KW-0418">Kinase</keyword>
<dbReference type="Gene3D" id="3.30.420.40">
    <property type="match status" value="2"/>
</dbReference>
<comment type="cofactor">
    <cofactor evidence="6">
        <name>Mg(2+)</name>
        <dbReference type="ChEBI" id="CHEBI:18420"/>
    </cofactor>
    <cofactor evidence="6">
        <name>Mn(2+)</name>
        <dbReference type="ChEBI" id="CHEBI:29035"/>
    </cofactor>
    <text evidence="6">Mg(2+). Can also accept Mn(2+).</text>
</comment>
<dbReference type="InterPro" id="IPR043129">
    <property type="entry name" value="ATPase_NBD"/>
</dbReference>
<comment type="subcellular location">
    <subcellularLocation>
        <location evidence="6">Cytoplasm</location>
    </subcellularLocation>
</comment>
<dbReference type="HAMAP" id="MF_00020">
    <property type="entry name" value="Acetate_kinase"/>
    <property type="match status" value="1"/>
</dbReference>
<feature type="binding site" evidence="6">
    <location>
        <position position="381"/>
    </location>
    <ligand>
        <name>Mg(2+)</name>
        <dbReference type="ChEBI" id="CHEBI:18420"/>
    </ligand>
</feature>
<protein>
    <recommendedName>
        <fullName evidence="6">Acetate kinase</fullName>
        <ecNumber evidence="6">2.7.2.1</ecNumber>
    </recommendedName>
    <alternativeName>
        <fullName evidence="6">Acetokinase</fullName>
    </alternativeName>
</protein>
<sequence>MNGTVLVINSGSSSIKFQLVDPEPGDVLAKGLVERIGEDEGRLSCTAGGETRERTERIADHSAGFALALAELTDSGVLDPDTLTAIGHRVVHGGAVFGEPVLIDDHVVSEIHRLSALAPLHNPANAVGIEILRSTLPGVPEVAVFDTAFFHDLPAAAATFAIDRDVARENRVRRYGFHGTSHQYVSERVADVLGRPLGELRQIVFHLGNGASASAISGGRAQDTTMGMTPLDGLVMGTRSGDIDAGVLFQLHRQAGMKVDELDDLLNRRSGLKGLAGVNDFRALTELIEQGDADAQLAWDVYVHRARKYLGAYLVLLGGVDAITFTAGVGENVPALRAAILQGLEPFGIVVDPDRNASGSGERHIGADGSATALLVIPTDEELAIARAAATLVRGSR</sequence>
<evidence type="ECO:0000256" key="2">
    <source>
        <dbReference type="ARBA" id="ARBA00022679"/>
    </source>
</evidence>
<comment type="catalytic activity">
    <reaction evidence="6">
        <text>acetate + ATP = acetyl phosphate + ADP</text>
        <dbReference type="Rhea" id="RHEA:11352"/>
        <dbReference type="ChEBI" id="CHEBI:22191"/>
        <dbReference type="ChEBI" id="CHEBI:30089"/>
        <dbReference type="ChEBI" id="CHEBI:30616"/>
        <dbReference type="ChEBI" id="CHEBI:456216"/>
        <dbReference type="EC" id="2.7.2.1"/>
    </reaction>
</comment>
<feature type="binding site" evidence="6">
    <location>
        <position position="16"/>
    </location>
    <ligand>
        <name>ATP</name>
        <dbReference type="ChEBI" id="CHEBI:30616"/>
    </ligand>
</feature>
<keyword evidence="3 6" id="KW-0547">Nucleotide-binding</keyword>
<organism evidence="8 9">
    <name type="scientific">Rhodococcus rhodnii</name>
    <dbReference type="NCBI Taxonomy" id="38312"/>
    <lineage>
        <taxon>Bacteria</taxon>
        <taxon>Bacillati</taxon>
        <taxon>Actinomycetota</taxon>
        <taxon>Actinomycetes</taxon>
        <taxon>Mycobacteriales</taxon>
        <taxon>Nocardiaceae</taxon>
        <taxon>Rhodococcus</taxon>
    </lineage>
</organism>
<feature type="binding site" evidence="6">
    <location>
        <begin position="206"/>
        <end position="210"/>
    </location>
    <ligand>
        <name>ATP</name>
        <dbReference type="ChEBI" id="CHEBI:30616"/>
    </ligand>
</feature>
<dbReference type="PRINTS" id="PR00471">
    <property type="entry name" value="ACETATEKNASE"/>
</dbReference>
<dbReference type="RefSeq" id="WP_010836738.1">
    <property type="nucleotide sequence ID" value="NZ_QRCM01000001.1"/>
</dbReference>
<comment type="pathway">
    <text evidence="6">Metabolic intermediate biosynthesis; acetyl-CoA biosynthesis; acetyl-CoA from acetate: step 1/2.</text>
</comment>
<feature type="site" description="Transition state stabilizer" evidence="6">
    <location>
        <position position="178"/>
    </location>
</feature>
<dbReference type="GO" id="GO:0005737">
    <property type="term" value="C:cytoplasm"/>
    <property type="evidence" value="ECO:0007669"/>
    <property type="project" value="UniProtKB-SubCell"/>
</dbReference>
<proteinExistence type="inferred from homology"/>
<dbReference type="AlphaFoldDB" id="A0A6P2CLM4"/>
<dbReference type="PANTHER" id="PTHR21060:SF15">
    <property type="entry name" value="ACETATE KINASE-RELATED"/>
    <property type="match status" value="1"/>
</dbReference>
<keyword evidence="5 6" id="KW-0067">ATP-binding</keyword>
<accession>A0A6P2CLM4</accession>
<keyword evidence="6" id="KW-0460">Magnesium</keyword>
<dbReference type="GO" id="GO:0005524">
    <property type="term" value="F:ATP binding"/>
    <property type="evidence" value="ECO:0007669"/>
    <property type="project" value="UniProtKB-KW"/>
</dbReference>
<feature type="site" description="Transition state stabilizer" evidence="6">
    <location>
        <position position="239"/>
    </location>
</feature>
<dbReference type="PROSITE" id="PS01076">
    <property type="entry name" value="ACETATE_KINASE_2"/>
    <property type="match status" value="1"/>
</dbReference>
<gene>
    <name evidence="6" type="primary">ackA</name>
    <name evidence="8" type="ORF">DW322_20140</name>
</gene>
<evidence type="ECO:0000256" key="6">
    <source>
        <dbReference type="HAMAP-Rule" id="MF_00020"/>
    </source>
</evidence>
<evidence type="ECO:0000256" key="7">
    <source>
        <dbReference type="RuleBase" id="RU003835"/>
    </source>
</evidence>
<dbReference type="EC" id="2.7.2.1" evidence="6"/>
<dbReference type="PANTHER" id="PTHR21060">
    <property type="entry name" value="ACETATE KINASE"/>
    <property type="match status" value="1"/>
</dbReference>
<keyword evidence="6" id="KW-0963">Cytoplasm</keyword>
<feature type="binding site" evidence="6">
    <location>
        <begin position="280"/>
        <end position="282"/>
    </location>
    <ligand>
        <name>ATP</name>
        <dbReference type="ChEBI" id="CHEBI:30616"/>
    </ligand>
</feature>
<dbReference type="GO" id="GO:0006085">
    <property type="term" value="P:acetyl-CoA biosynthetic process"/>
    <property type="evidence" value="ECO:0007669"/>
    <property type="project" value="UniProtKB-UniRule"/>
</dbReference>
<dbReference type="InterPro" id="IPR023865">
    <property type="entry name" value="Aliphatic_acid_kinase_CS"/>
</dbReference>
<evidence type="ECO:0000256" key="1">
    <source>
        <dbReference type="ARBA" id="ARBA00008748"/>
    </source>
</evidence>
<feature type="active site" description="Proton donor/acceptor" evidence="6">
    <location>
        <position position="146"/>
    </location>
</feature>
<comment type="caution">
    <text evidence="8">The sequence shown here is derived from an EMBL/GenBank/DDBJ whole genome shotgun (WGS) entry which is preliminary data.</text>
</comment>
<keyword evidence="6" id="KW-0479">Metal-binding</keyword>
<dbReference type="NCBIfam" id="TIGR00016">
    <property type="entry name" value="ackA"/>
    <property type="match status" value="1"/>
</dbReference>
<dbReference type="GO" id="GO:0006083">
    <property type="term" value="P:acetate metabolic process"/>
    <property type="evidence" value="ECO:0007669"/>
    <property type="project" value="TreeGrafter"/>
</dbReference>
<evidence type="ECO:0000256" key="3">
    <source>
        <dbReference type="ARBA" id="ARBA00022741"/>
    </source>
</evidence>
<dbReference type="PROSITE" id="PS01075">
    <property type="entry name" value="ACETATE_KINASE_1"/>
    <property type="match status" value="1"/>
</dbReference>
<dbReference type="InterPro" id="IPR004372">
    <property type="entry name" value="Ac/propionate_kinase"/>
</dbReference>
<dbReference type="Proteomes" id="UP000471120">
    <property type="component" value="Unassembled WGS sequence"/>
</dbReference>
<dbReference type="UniPathway" id="UPA00340">
    <property type="reaction ID" value="UER00458"/>
</dbReference>
<dbReference type="GO" id="GO:0008776">
    <property type="term" value="F:acetate kinase activity"/>
    <property type="evidence" value="ECO:0007669"/>
    <property type="project" value="UniProtKB-UniRule"/>
</dbReference>
<dbReference type="PIRSF" id="PIRSF000722">
    <property type="entry name" value="Acetate_prop_kin"/>
    <property type="match status" value="1"/>
</dbReference>
<evidence type="ECO:0000256" key="5">
    <source>
        <dbReference type="ARBA" id="ARBA00022840"/>
    </source>
</evidence>
<dbReference type="SUPFAM" id="SSF53067">
    <property type="entry name" value="Actin-like ATPase domain"/>
    <property type="match status" value="2"/>
</dbReference>
<feature type="binding site" evidence="6">
    <location>
        <position position="9"/>
    </location>
    <ligand>
        <name>Mg(2+)</name>
        <dbReference type="ChEBI" id="CHEBI:18420"/>
    </ligand>
</feature>
<feature type="binding site" evidence="6">
    <location>
        <position position="89"/>
    </location>
    <ligand>
        <name>substrate</name>
    </ligand>
</feature>
<feature type="binding site" evidence="6">
    <location>
        <begin position="328"/>
        <end position="332"/>
    </location>
    <ligand>
        <name>ATP</name>
        <dbReference type="ChEBI" id="CHEBI:30616"/>
    </ligand>
</feature>
<keyword evidence="2 6" id="KW-0808">Transferase</keyword>
<comment type="function">
    <text evidence="6">Catalyzes the formation of acetyl phosphate from acetate and ATP. Can also catalyze the reverse reaction.</text>
</comment>
<evidence type="ECO:0000313" key="8">
    <source>
        <dbReference type="EMBL" id="TXG92056.1"/>
    </source>
</evidence>
<dbReference type="InterPro" id="IPR000890">
    <property type="entry name" value="Aliphatic_acid_kin_short-chain"/>
</dbReference>
<dbReference type="EMBL" id="QRCM01000001">
    <property type="protein sequence ID" value="TXG92056.1"/>
    <property type="molecule type" value="Genomic_DNA"/>
</dbReference>
<comment type="subunit">
    <text evidence="6">Homodimer.</text>
</comment>